<dbReference type="GO" id="GO:0003842">
    <property type="term" value="F:L-glutamate gamma-semialdehyde dehydrogenase activity"/>
    <property type="evidence" value="ECO:0007669"/>
    <property type="project" value="UniProtKB-UniRule"/>
</dbReference>
<sequence>MQSSLRNFILRGKELRTISYRCLALQNEPIQSFLPNTQERADVEAALKSVQSKTEEVPIVIGGEKLWTDDVHYQVIPYRHQKKIAKFSYANAKLINDAIENSISVRREWESKPISDRVQIFLKAADVLSNEKRPQILATTMAGQAKTIVQAEIDAAPELVDFLRFNAHYALELQNQQPINPDPTIENTISYRGLEGFVAAISPFNFTAIGGNLAGTPAMMGNVVLWKPSDTAMLASWVVYETLCECGLPPGVIQFLPADGPTFGDAVTSSEHLAGINFTGSVPTFTHLWQQVGANLPKYRTFPRLGGECGGKNYHFVHSTADVESVVNGTIRSAFEFGGQKCSACSRAYIPKSLWPEVKKGLLETIKEVKLGNADDFSTFLSAVIDKASFERNKKYLQHANSSSDVEVLAGGKCDDSVGYFVEPTIVECKQPDDKLMKEEIFGPILSCYVYDDDKYKDILQLIDSTSVYGLTGSVFSKDENVVKEASNLLRNSAGNFYINDKSTGSVVGQQWFGGSRKSGTNDKPGGPHYILKWVSPQAVKRSKVPLKEWKYPSMK</sequence>
<dbReference type="InterPro" id="IPR016160">
    <property type="entry name" value="Ald_DH_CS_CYS"/>
</dbReference>
<evidence type="ECO:0000259" key="9">
    <source>
        <dbReference type="Pfam" id="PF00171"/>
    </source>
</evidence>
<evidence type="ECO:0000256" key="6">
    <source>
        <dbReference type="ARBA" id="ARBA00048142"/>
    </source>
</evidence>
<evidence type="ECO:0000256" key="7">
    <source>
        <dbReference type="RuleBase" id="RU366016"/>
    </source>
</evidence>
<evidence type="ECO:0000256" key="3">
    <source>
        <dbReference type="ARBA" id="ARBA00023002"/>
    </source>
</evidence>
<keyword evidence="5 7" id="KW-0642">Proline metabolism</keyword>
<evidence type="ECO:0000256" key="2">
    <source>
        <dbReference type="ARBA" id="ARBA00009986"/>
    </source>
</evidence>
<evidence type="ECO:0000313" key="10">
    <source>
        <dbReference type="EMBL" id="CAB3221044.1"/>
    </source>
</evidence>
<dbReference type="Pfam" id="PF00171">
    <property type="entry name" value="Aldedh"/>
    <property type="match status" value="1"/>
</dbReference>
<reference evidence="10" key="1">
    <citation type="submission" date="2020-04" db="EMBL/GenBank/DDBJ databases">
        <authorList>
            <person name="Neveu A P."/>
        </authorList>
    </citation>
    <scope>NUCLEOTIDE SEQUENCE</scope>
    <source>
        <tissue evidence="10">Whole embryo</tissue>
    </source>
</reference>
<dbReference type="EC" id="1.2.1.88" evidence="7"/>
<dbReference type="InterPro" id="IPR016161">
    <property type="entry name" value="Ald_DH/histidinol_DH"/>
</dbReference>
<dbReference type="GO" id="GO:0010133">
    <property type="term" value="P:L-proline catabolic process to L-glutamate"/>
    <property type="evidence" value="ECO:0007669"/>
    <property type="project" value="UniProtKB-UniRule"/>
</dbReference>
<dbReference type="InterPro" id="IPR016163">
    <property type="entry name" value="Ald_DH_C"/>
</dbReference>
<comment type="similarity">
    <text evidence="2 7">Belongs to the aldehyde dehydrogenase family.</text>
</comment>
<organism evidence="10">
    <name type="scientific">Phallusia mammillata</name>
    <dbReference type="NCBI Taxonomy" id="59560"/>
    <lineage>
        <taxon>Eukaryota</taxon>
        <taxon>Metazoa</taxon>
        <taxon>Chordata</taxon>
        <taxon>Tunicata</taxon>
        <taxon>Ascidiacea</taxon>
        <taxon>Phlebobranchia</taxon>
        <taxon>Ascidiidae</taxon>
        <taxon>Phallusia</taxon>
    </lineage>
</organism>
<dbReference type="Gene3D" id="3.40.309.10">
    <property type="entry name" value="Aldehyde Dehydrogenase, Chain A, domain 2"/>
    <property type="match status" value="1"/>
</dbReference>
<dbReference type="UniPathway" id="UPA00261">
    <property type="reaction ID" value="UER00374"/>
</dbReference>
<comment type="catalytic activity">
    <reaction evidence="6 7">
        <text>L-glutamate 5-semialdehyde + NAD(+) + H2O = L-glutamate + NADH + 2 H(+)</text>
        <dbReference type="Rhea" id="RHEA:30235"/>
        <dbReference type="ChEBI" id="CHEBI:15377"/>
        <dbReference type="ChEBI" id="CHEBI:15378"/>
        <dbReference type="ChEBI" id="CHEBI:29985"/>
        <dbReference type="ChEBI" id="CHEBI:57540"/>
        <dbReference type="ChEBI" id="CHEBI:57945"/>
        <dbReference type="ChEBI" id="CHEBI:58066"/>
        <dbReference type="EC" id="1.2.1.88"/>
    </reaction>
</comment>
<comment type="pathway">
    <text evidence="1 7">Amino-acid degradation; L-proline degradation into L-glutamate; L-glutamate from L-proline: step 2/2.</text>
</comment>
<name>A0A6F9D5N8_9ASCI</name>
<dbReference type="PROSITE" id="PS00070">
    <property type="entry name" value="ALDEHYDE_DEHYDR_CYS"/>
    <property type="match status" value="1"/>
</dbReference>
<dbReference type="AlphaFoldDB" id="A0A6F9D5N8"/>
<keyword evidence="4 7" id="KW-0520">NAD</keyword>
<feature type="domain" description="Aldehyde dehydrogenase" evidence="9">
    <location>
        <begin position="74"/>
        <end position="539"/>
    </location>
</feature>
<dbReference type="CDD" id="cd07123">
    <property type="entry name" value="ALDH_F4-17_P5CDH"/>
    <property type="match status" value="1"/>
</dbReference>
<keyword evidence="3 7" id="KW-0560">Oxidoreductase</keyword>
<dbReference type="FunFam" id="3.40.309.10:FF:000005">
    <property type="entry name" value="1-pyrroline-5-carboxylate dehydrogenase 1"/>
    <property type="match status" value="1"/>
</dbReference>
<dbReference type="EMBL" id="LR782850">
    <property type="protein sequence ID" value="CAB3221044.1"/>
    <property type="molecule type" value="mRNA"/>
</dbReference>
<dbReference type="GO" id="GO:0005759">
    <property type="term" value="C:mitochondrial matrix"/>
    <property type="evidence" value="ECO:0007669"/>
    <property type="project" value="TreeGrafter"/>
</dbReference>
<dbReference type="InterPro" id="IPR050485">
    <property type="entry name" value="Proline_metab_enzyme"/>
</dbReference>
<dbReference type="InterPro" id="IPR015590">
    <property type="entry name" value="Aldehyde_DH_dom"/>
</dbReference>
<dbReference type="InterPro" id="IPR016162">
    <property type="entry name" value="Ald_DH_N"/>
</dbReference>
<evidence type="ECO:0000256" key="4">
    <source>
        <dbReference type="ARBA" id="ARBA00023027"/>
    </source>
</evidence>
<evidence type="ECO:0000256" key="5">
    <source>
        <dbReference type="ARBA" id="ARBA00023062"/>
    </source>
</evidence>
<proteinExistence type="evidence at transcript level"/>
<dbReference type="PANTHER" id="PTHR42862">
    <property type="entry name" value="DELTA-1-PYRROLINE-5-CARBOXYLATE DEHYDROGENASE 1, ISOFORM A-RELATED"/>
    <property type="match status" value="1"/>
</dbReference>
<gene>
    <name evidence="10" type="primary">Aldh4a1</name>
</gene>
<dbReference type="SUPFAM" id="SSF53720">
    <property type="entry name" value="ALDH-like"/>
    <property type="match status" value="1"/>
</dbReference>
<dbReference type="InterPro" id="IPR005931">
    <property type="entry name" value="P5CDH/ALDH4A1"/>
</dbReference>
<evidence type="ECO:0000256" key="1">
    <source>
        <dbReference type="ARBA" id="ARBA00004786"/>
    </source>
</evidence>
<evidence type="ECO:0000256" key="8">
    <source>
        <dbReference type="RuleBase" id="RU366030"/>
    </source>
</evidence>
<accession>A0A6F9D5N8</accession>
<dbReference type="Gene3D" id="3.40.605.10">
    <property type="entry name" value="Aldehyde Dehydrogenase, Chain A, domain 1"/>
    <property type="match status" value="1"/>
</dbReference>
<dbReference type="PANTHER" id="PTHR42862:SF1">
    <property type="entry name" value="DELTA-1-PYRROLINE-5-CARBOXYLATE DEHYDROGENASE 2, ISOFORM A-RELATED"/>
    <property type="match status" value="1"/>
</dbReference>
<dbReference type="FunFam" id="3.40.605.10:FF:000006">
    <property type="entry name" value="1-pyrroline-5-carboxylate dehydrogenase"/>
    <property type="match status" value="1"/>
</dbReference>
<dbReference type="NCBIfam" id="TIGR01236">
    <property type="entry name" value="D1pyr5carbox1"/>
    <property type="match status" value="1"/>
</dbReference>
<protein>
    <recommendedName>
        <fullName evidence="7 8">Multifunctional fusion protein</fullName>
    </recommendedName>
    <domain>
        <recommendedName>
            <fullName evidence="8">Delta-1-pyrroline-5-carboxylate dehydrogenase</fullName>
            <shortName evidence="8">P5C dehydrogenase</shortName>
        </recommendedName>
        <alternativeName>
            <fullName evidence="7">L-glutamate gamma-semialdehyde dehydrogenase</fullName>
        </alternativeName>
    </domain>
    <domain>
        <recommendedName>
            <fullName evidence="7">L-glutamate gamma-semialdehyde dehydrogenase</fullName>
            <ecNumber evidence="7">1.2.1.88</ecNumber>
        </recommendedName>
    </domain>
</protein>